<feature type="transmembrane region" description="Helical" evidence="6">
    <location>
        <begin position="88"/>
        <end position="113"/>
    </location>
</feature>
<dbReference type="AlphaFoldDB" id="A0AAN8F4X1"/>
<dbReference type="EMBL" id="WIXE01015669">
    <property type="protein sequence ID" value="KAK5973286.1"/>
    <property type="molecule type" value="Genomic_DNA"/>
</dbReference>
<comment type="caution">
    <text evidence="6">Lacks conserved residue(s) required for the propagation of feature annotation.</text>
</comment>
<name>A0AAN8F4X1_TRICO</name>
<dbReference type="GO" id="GO:0016020">
    <property type="term" value="C:membrane"/>
    <property type="evidence" value="ECO:0007669"/>
    <property type="project" value="UniProtKB-SubCell"/>
</dbReference>
<organism evidence="7 8">
    <name type="scientific">Trichostrongylus colubriformis</name>
    <name type="common">Black scour worm</name>
    <dbReference type="NCBI Taxonomy" id="6319"/>
    <lineage>
        <taxon>Eukaryota</taxon>
        <taxon>Metazoa</taxon>
        <taxon>Ecdysozoa</taxon>
        <taxon>Nematoda</taxon>
        <taxon>Chromadorea</taxon>
        <taxon>Rhabditida</taxon>
        <taxon>Rhabditina</taxon>
        <taxon>Rhabditomorpha</taxon>
        <taxon>Strongyloidea</taxon>
        <taxon>Trichostrongylidae</taxon>
        <taxon>Trichostrongylus</taxon>
    </lineage>
</organism>
<keyword evidence="8" id="KW-1185">Reference proteome</keyword>
<comment type="subcellular location">
    <subcellularLocation>
        <location evidence="1">Membrane</location>
        <topology evidence="1">Multi-pass membrane protein</topology>
    </subcellularLocation>
</comment>
<comment type="caution">
    <text evidence="7">The sequence shown here is derived from an EMBL/GenBank/DDBJ whole genome shotgun (WGS) entry which is preliminary data.</text>
</comment>
<feature type="transmembrane region" description="Helical" evidence="6">
    <location>
        <begin position="46"/>
        <end position="67"/>
    </location>
</feature>
<evidence type="ECO:0000256" key="3">
    <source>
        <dbReference type="ARBA" id="ARBA00022692"/>
    </source>
</evidence>
<sequence>MPTNVPLNICTTLRGICDILGIVALEWTRVEDKSSFGPSFELVTRLAESVTGINFFTHILGCFLMTCNRFTAVRFPQQQSHIWCKRNVWASLIVEIVFSVVTHYQAIVMNLVYKPKPDGGWVLNGTSGSVKETRVIDAVIPIVCEIASIVIISYTIYLIHKELQKGNRRLVRDVIVPNVRF</sequence>
<keyword evidence="5 6" id="KW-0472">Membrane</keyword>
<evidence type="ECO:0000256" key="2">
    <source>
        <dbReference type="ARBA" id="ARBA00005692"/>
    </source>
</evidence>
<keyword evidence="7" id="KW-0675">Receptor</keyword>
<evidence type="ECO:0000313" key="8">
    <source>
        <dbReference type="Proteomes" id="UP001331761"/>
    </source>
</evidence>
<accession>A0AAN8F4X1</accession>
<dbReference type="Proteomes" id="UP001331761">
    <property type="component" value="Unassembled WGS sequence"/>
</dbReference>
<comment type="similarity">
    <text evidence="2 6">Belongs to the nematode receptor-like protein srg family.</text>
</comment>
<dbReference type="GO" id="GO:0004888">
    <property type="term" value="F:transmembrane signaling receptor activity"/>
    <property type="evidence" value="ECO:0007669"/>
    <property type="project" value="InterPro"/>
</dbReference>
<evidence type="ECO:0000256" key="6">
    <source>
        <dbReference type="RuleBase" id="RU280813"/>
    </source>
</evidence>
<keyword evidence="4 6" id="KW-1133">Transmembrane helix</keyword>
<keyword evidence="3 6" id="KW-0812">Transmembrane</keyword>
<evidence type="ECO:0000256" key="5">
    <source>
        <dbReference type="ARBA" id="ARBA00023136"/>
    </source>
</evidence>
<reference evidence="7 8" key="1">
    <citation type="submission" date="2019-10" db="EMBL/GenBank/DDBJ databases">
        <title>Assembly and Annotation for the nematode Trichostrongylus colubriformis.</title>
        <authorList>
            <person name="Martin J."/>
        </authorList>
    </citation>
    <scope>NUCLEOTIDE SEQUENCE [LARGE SCALE GENOMIC DNA]</scope>
    <source>
        <strain evidence="7">G859</strain>
        <tissue evidence="7">Whole worm</tissue>
    </source>
</reference>
<gene>
    <name evidence="7" type="ORF">GCK32_003926</name>
</gene>
<proteinExistence type="inferred from homology"/>
<dbReference type="GO" id="GO:0007606">
    <property type="term" value="P:sensory perception of chemical stimulus"/>
    <property type="evidence" value="ECO:0007669"/>
    <property type="project" value="UniProtKB-UniRule"/>
</dbReference>
<dbReference type="Pfam" id="PF02118">
    <property type="entry name" value="Srg"/>
    <property type="match status" value="1"/>
</dbReference>
<evidence type="ECO:0000256" key="1">
    <source>
        <dbReference type="ARBA" id="ARBA00004141"/>
    </source>
</evidence>
<dbReference type="InterPro" id="IPR000609">
    <property type="entry name" value="7TM_GPCR_serpentine_rcpt_Srg"/>
</dbReference>
<evidence type="ECO:0000256" key="4">
    <source>
        <dbReference type="ARBA" id="ARBA00022989"/>
    </source>
</evidence>
<dbReference type="Gene3D" id="1.20.1070.10">
    <property type="entry name" value="Rhodopsin 7-helix transmembrane proteins"/>
    <property type="match status" value="1"/>
</dbReference>
<protein>
    <recommendedName>
        <fullName evidence="6">Serpentine receptor class gamma</fullName>
    </recommendedName>
</protein>
<feature type="transmembrane region" description="Helical" evidence="6">
    <location>
        <begin position="138"/>
        <end position="159"/>
    </location>
</feature>
<evidence type="ECO:0000313" key="7">
    <source>
        <dbReference type="EMBL" id="KAK5973286.1"/>
    </source>
</evidence>